<dbReference type="Proteomes" id="UP001156882">
    <property type="component" value="Unassembled WGS sequence"/>
</dbReference>
<evidence type="ECO:0000313" key="1">
    <source>
        <dbReference type="EMBL" id="GLS20146.1"/>
    </source>
</evidence>
<dbReference type="EMBL" id="BSPC01000027">
    <property type="protein sequence ID" value="GLS20146.1"/>
    <property type="molecule type" value="Genomic_DNA"/>
</dbReference>
<accession>A0ABQ6CIR7</accession>
<organism evidence="1 2">
    <name type="scientific">Labrys miyagiensis</name>
    <dbReference type="NCBI Taxonomy" id="346912"/>
    <lineage>
        <taxon>Bacteria</taxon>
        <taxon>Pseudomonadati</taxon>
        <taxon>Pseudomonadota</taxon>
        <taxon>Alphaproteobacteria</taxon>
        <taxon>Hyphomicrobiales</taxon>
        <taxon>Xanthobacteraceae</taxon>
        <taxon>Labrys</taxon>
    </lineage>
</organism>
<gene>
    <name evidence="1" type="ORF">GCM10007874_31630</name>
</gene>
<keyword evidence="2" id="KW-1185">Reference proteome</keyword>
<protein>
    <submittedName>
        <fullName evidence="1">Uncharacterized protein</fullName>
    </submittedName>
</protein>
<proteinExistence type="predicted"/>
<sequence length="61" mass="6774">MHAAHNRNICRFDWVLILKPYFNALGAGKAEGKIFAVEGVDADRTTFVIDGHNPSPCFLLD</sequence>
<comment type="caution">
    <text evidence="1">The sequence shown here is derived from an EMBL/GenBank/DDBJ whole genome shotgun (WGS) entry which is preliminary data.</text>
</comment>
<name>A0ABQ6CIR7_9HYPH</name>
<evidence type="ECO:0000313" key="2">
    <source>
        <dbReference type="Proteomes" id="UP001156882"/>
    </source>
</evidence>
<reference evidence="2" key="1">
    <citation type="journal article" date="2019" name="Int. J. Syst. Evol. Microbiol.">
        <title>The Global Catalogue of Microorganisms (GCM) 10K type strain sequencing project: providing services to taxonomists for standard genome sequencing and annotation.</title>
        <authorList>
            <consortium name="The Broad Institute Genomics Platform"/>
            <consortium name="The Broad Institute Genome Sequencing Center for Infectious Disease"/>
            <person name="Wu L."/>
            <person name="Ma J."/>
        </authorList>
    </citation>
    <scope>NUCLEOTIDE SEQUENCE [LARGE SCALE GENOMIC DNA]</scope>
    <source>
        <strain evidence="2">NBRC 101365</strain>
    </source>
</reference>